<dbReference type="Proteomes" id="UP000829452">
    <property type="component" value="Chromosome"/>
</dbReference>
<evidence type="ECO:0000313" key="2">
    <source>
        <dbReference type="EMBL" id="UNL81582.1"/>
    </source>
</evidence>
<organism evidence="1 3">
    <name type="scientific">Bifidobacterium longum subsp. longum</name>
    <dbReference type="NCBI Taxonomy" id="1679"/>
    <lineage>
        <taxon>Bacteria</taxon>
        <taxon>Bacillati</taxon>
        <taxon>Actinomycetota</taxon>
        <taxon>Actinomycetes</taxon>
        <taxon>Bifidobacteriales</taxon>
        <taxon>Bifidobacteriaceae</taxon>
        <taxon>Bifidobacterium</taxon>
    </lineage>
</organism>
<evidence type="ECO:0000313" key="1">
    <source>
        <dbReference type="EMBL" id="TCF31349.1"/>
    </source>
</evidence>
<proteinExistence type="predicted"/>
<dbReference type="Proteomes" id="UP000292932">
    <property type="component" value="Unassembled WGS sequence"/>
</dbReference>
<sequence length="276" mass="29890">MNIGKLTVTDGAAHTPAAPTNFQVERAYANSDELTVKWNLADYSTIKNYLLYLDNTFLGGRYDDTLYVKHLPAKTGTLKLYAVGADGSRSLATEAPLNEAAAVSDVKVEPGKDGNVKVSWTNPQVSGEKTVTVKSDTGSWRYAAKPYSQTVKVAADKSKVTIANAPVDSSRYVVNVDNAGGTTATATGAFADAAIEPYPACSVIWNGDNVTLARPETQDWRYLYMTEKWIGENGKQQQENQLGASYTYSQNTPPITGIIRGRTTPASYTRSIPRQS</sequence>
<dbReference type="RefSeq" id="WP_131207675.1">
    <property type="nucleotide sequence ID" value="NZ_CP049768.1"/>
</dbReference>
<reference evidence="1" key="2">
    <citation type="submission" date="2019-02" db="EMBL/GenBank/DDBJ databases">
        <authorList>
            <person name="Odamaki T."/>
        </authorList>
    </citation>
    <scope>NUCLEOTIDE SEQUENCE</scope>
    <source>
        <strain evidence="1">MCC10096</strain>
    </source>
</reference>
<dbReference type="Gene3D" id="2.60.40.10">
    <property type="entry name" value="Immunoglobulins"/>
    <property type="match status" value="1"/>
</dbReference>
<dbReference type="AlphaFoldDB" id="A0A4R0UI78"/>
<reference evidence="2" key="3">
    <citation type="submission" date="2020-02" db="EMBL/GenBank/DDBJ databases">
        <title>The Isolation and identification of Lactobacillus and Bifidobacterium species from dairy as potential probiotics for calf scour mitigation.</title>
        <authorList>
            <person name="Dhadda K."/>
            <person name="Guan L."/>
            <person name="Chen Y."/>
            <person name="Malmuthuge N."/>
        </authorList>
    </citation>
    <scope>NUCLEOTIDE SEQUENCE</scope>
    <source>
        <strain evidence="2">B1</strain>
    </source>
</reference>
<dbReference type="InterPro" id="IPR013783">
    <property type="entry name" value="Ig-like_fold"/>
</dbReference>
<name>A0A4R0UI78_BIFLL</name>
<evidence type="ECO:0000313" key="3">
    <source>
        <dbReference type="Proteomes" id="UP000292932"/>
    </source>
</evidence>
<dbReference type="GO" id="GO:0005975">
    <property type="term" value="P:carbohydrate metabolic process"/>
    <property type="evidence" value="ECO:0007669"/>
    <property type="project" value="UniProtKB-ARBA"/>
</dbReference>
<reference evidence="1 3" key="1">
    <citation type="journal article" date="2018" name="Sci. Rep.">
        <title>Genomic diversity and distribution of Bifidobacterium longum subsp. longum across the human lifespan.</title>
        <authorList>
            <person name="Odamaki T."/>
            <person name="Bottacini F."/>
            <person name="Kato K."/>
            <person name="Mitsuyama E."/>
            <person name="Yoshida K."/>
            <person name="Horigome A."/>
            <person name="Xiao J.Z."/>
            <person name="van Sinderen D."/>
        </authorList>
    </citation>
    <scope>NUCLEOTIDE SEQUENCE [LARGE SCALE GENOMIC DNA]</scope>
    <source>
        <strain evidence="1 3">MCC10096</strain>
    </source>
</reference>
<protein>
    <submittedName>
        <fullName evidence="1">Endo-beta-N-acetylglucosaminidase</fullName>
    </submittedName>
</protein>
<dbReference type="EMBL" id="CP049772">
    <property type="protein sequence ID" value="UNL81582.1"/>
    <property type="molecule type" value="Genomic_DNA"/>
</dbReference>
<dbReference type="EMBL" id="SHSP01000014">
    <property type="protein sequence ID" value="TCF31349.1"/>
    <property type="molecule type" value="Genomic_DNA"/>
</dbReference>
<accession>A0A4R0UI78</accession>
<gene>
    <name evidence="2" type="ORF">G8B11_04140</name>
    <name evidence="1" type="ORF">MCC10096_1506</name>
</gene>